<reference evidence="2" key="2">
    <citation type="submission" date="2025-09" db="UniProtKB">
        <authorList>
            <consortium name="Ensembl"/>
        </authorList>
    </citation>
    <scope>IDENTIFICATION</scope>
</reference>
<feature type="coiled-coil region" evidence="1">
    <location>
        <begin position="2"/>
        <end position="77"/>
    </location>
</feature>
<dbReference type="Ensembl" id="ENSNBRT00000016883.1">
    <property type="protein sequence ID" value="ENSNBRP00000016442.1"/>
    <property type="gene ID" value="ENSNBRG00000012693.1"/>
</dbReference>
<dbReference type="PANTHER" id="PTHR28577:SF1">
    <property type="entry name" value="CENTROMERE PROTEIN P"/>
    <property type="match status" value="1"/>
</dbReference>
<dbReference type="OMA" id="TYAEWYE"/>
<organism evidence="2 3">
    <name type="scientific">Neolamprologus brichardi</name>
    <name type="common">Fairy cichlid</name>
    <name type="synonym">Lamprologus brichardi</name>
    <dbReference type="NCBI Taxonomy" id="32507"/>
    <lineage>
        <taxon>Eukaryota</taxon>
        <taxon>Metazoa</taxon>
        <taxon>Chordata</taxon>
        <taxon>Craniata</taxon>
        <taxon>Vertebrata</taxon>
        <taxon>Euteleostomi</taxon>
        <taxon>Actinopterygii</taxon>
        <taxon>Neopterygii</taxon>
        <taxon>Teleostei</taxon>
        <taxon>Neoteleostei</taxon>
        <taxon>Acanthomorphata</taxon>
        <taxon>Ovalentaria</taxon>
        <taxon>Cichlomorphae</taxon>
        <taxon>Cichliformes</taxon>
        <taxon>Cichlidae</taxon>
        <taxon>African cichlids</taxon>
        <taxon>Pseudocrenilabrinae</taxon>
        <taxon>Lamprologini</taxon>
        <taxon>Neolamprologus</taxon>
    </lineage>
</organism>
<accession>A0A3Q4HHC8</accession>
<dbReference type="Bgee" id="ENSNBRG00000012693">
    <property type="expression patterns" value="Expressed in testis and 4 other cell types or tissues"/>
</dbReference>
<dbReference type="STRING" id="32507.ENSNBRP00000016442"/>
<name>A0A3Q4HHC8_NEOBR</name>
<dbReference type="GO" id="GO:0000775">
    <property type="term" value="C:chromosome, centromeric region"/>
    <property type="evidence" value="ECO:0007669"/>
    <property type="project" value="InterPro"/>
</dbReference>
<dbReference type="Pfam" id="PF13096">
    <property type="entry name" value="CENP-P"/>
    <property type="match status" value="1"/>
</dbReference>
<dbReference type="GeneTree" id="ENSGT00390000011897"/>
<protein>
    <submittedName>
        <fullName evidence="2">Centromere protein P</fullName>
    </submittedName>
</protein>
<evidence type="ECO:0000256" key="1">
    <source>
        <dbReference type="SAM" id="Coils"/>
    </source>
</evidence>
<dbReference type="PANTHER" id="PTHR28577">
    <property type="entry name" value="CENTROMERE PROTEIN P"/>
    <property type="match status" value="1"/>
</dbReference>
<proteinExistence type="predicted"/>
<dbReference type="InterPro" id="IPR027801">
    <property type="entry name" value="CENP-P"/>
</dbReference>
<reference evidence="2" key="1">
    <citation type="submission" date="2025-08" db="UniProtKB">
        <authorList>
            <consortium name="Ensembl"/>
        </authorList>
    </citation>
    <scope>IDENTIFICATION</scope>
</reference>
<dbReference type="Proteomes" id="UP000261580">
    <property type="component" value="Unassembled WGS sequence"/>
</dbReference>
<dbReference type="GO" id="GO:0034080">
    <property type="term" value="P:CENP-A containing chromatin assembly"/>
    <property type="evidence" value="ECO:0007669"/>
    <property type="project" value="InterPro"/>
</dbReference>
<dbReference type="GO" id="GO:0005634">
    <property type="term" value="C:nucleus"/>
    <property type="evidence" value="ECO:0007669"/>
    <property type="project" value="TreeGrafter"/>
</dbReference>
<dbReference type="AlphaFoldDB" id="A0A3Q4HHC8"/>
<evidence type="ECO:0000313" key="2">
    <source>
        <dbReference type="Ensembl" id="ENSNBRP00000016442.1"/>
    </source>
</evidence>
<keyword evidence="3" id="KW-1185">Reference proteome</keyword>
<sequence length="278" mass="31764">MSDDNTEEVMVLESEIERLQAEVESLQHQKQEINKDITFHYSQQMENRQEAGKEMVMSRLKEELEELEEDVKLQTEINGITLNSCTTKTLQNSGRKLVQQLSLSGNCSELVFQVEFQLSEIKQDSERSKRTIGDLNVVLDSSDLQNFSSFLSRVEESRDLLLFFRTLRTFSDRCDDRSRTFQQFQDKYPSVVTLPGGPRSEVMTVNHPKLPGCMLFIHWSVDVSREGIVMPKINLLTKIPERGELVILSSAFESLLRILGPEAALESIIQAVSLSQET</sequence>
<keyword evidence="1" id="KW-0175">Coiled coil</keyword>
<evidence type="ECO:0000313" key="3">
    <source>
        <dbReference type="Proteomes" id="UP000261580"/>
    </source>
</evidence>